<keyword evidence="4" id="KW-1185">Reference proteome</keyword>
<evidence type="ECO:0000256" key="1">
    <source>
        <dbReference type="SAM" id="Phobius"/>
    </source>
</evidence>
<dbReference type="Pfam" id="PF13548">
    <property type="entry name" value="DUF4126"/>
    <property type="match status" value="1"/>
</dbReference>
<keyword evidence="1" id="KW-0472">Membrane</keyword>
<evidence type="ECO:0000313" key="4">
    <source>
        <dbReference type="Proteomes" id="UP001242010"/>
    </source>
</evidence>
<accession>A0ABM8DTH7</accession>
<sequence>MGPLQTLAAILGLSTVSGINLYLTVLLVGAGQRFGWIHGLPADLTILSHPVVLAVAGLLFLLEFLADKVPFVTPVWDGLHTFIRPLGGALLALGAAGELHPVAKVVALLAGGTIALGTHGSKMGVRLLAHTAPEPASHSILSVAEDVGVAALLALAYSHPALALPVLGAVLVATAFLLPLLLRALAFVLTGFRGALRALFGQGNRDEVPTWVELKALELTPGGAAGILPCYARRVRGVPRLGAAYLVWAEGRWHLVYRRWFRARHLAFDEAPGPVRVFPGFLWDAAVFLRDRKPQVVLVGRDWRHALPAAAPTA</sequence>
<evidence type="ECO:0000313" key="3">
    <source>
        <dbReference type="EMBL" id="BDU70369.1"/>
    </source>
</evidence>
<name>A0ABM8DTH7_9BACT</name>
<feature type="domain" description="DUF4126" evidence="2">
    <location>
        <begin position="7"/>
        <end position="178"/>
    </location>
</feature>
<keyword evidence="1" id="KW-1133">Transmembrane helix</keyword>
<dbReference type="InterPro" id="IPR025196">
    <property type="entry name" value="DUF4126"/>
</dbReference>
<organism evidence="3 4">
    <name type="scientific">Geothrix oryzae</name>
    <dbReference type="NCBI Taxonomy" id="2927975"/>
    <lineage>
        <taxon>Bacteria</taxon>
        <taxon>Pseudomonadati</taxon>
        <taxon>Acidobacteriota</taxon>
        <taxon>Holophagae</taxon>
        <taxon>Holophagales</taxon>
        <taxon>Holophagaceae</taxon>
        <taxon>Geothrix</taxon>
    </lineage>
</organism>
<dbReference type="EMBL" id="AP027079">
    <property type="protein sequence ID" value="BDU70369.1"/>
    <property type="molecule type" value="Genomic_DNA"/>
</dbReference>
<proteinExistence type="predicted"/>
<feature type="transmembrane region" description="Helical" evidence="1">
    <location>
        <begin position="6"/>
        <end position="28"/>
    </location>
</feature>
<feature type="transmembrane region" description="Helical" evidence="1">
    <location>
        <begin position="40"/>
        <end position="62"/>
    </location>
</feature>
<dbReference type="Proteomes" id="UP001242010">
    <property type="component" value="Chromosome"/>
</dbReference>
<evidence type="ECO:0000259" key="2">
    <source>
        <dbReference type="Pfam" id="PF13548"/>
    </source>
</evidence>
<feature type="transmembrane region" description="Helical" evidence="1">
    <location>
        <begin position="162"/>
        <end position="189"/>
    </location>
</feature>
<dbReference type="RefSeq" id="WP_286354087.1">
    <property type="nucleotide sequence ID" value="NZ_AP027079.1"/>
</dbReference>
<reference evidence="4" key="1">
    <citation type="journal article" date="2023" name="Int. J. Syst. Evol. Microbiol.">
        <title>Mesoterricola silvestris gen. nov., sp. nov., Mesoterricola sediminis sp. nov., Geothrix oryzae sp. nov., Geothrix edaphica sp. nov., Geothrix rubra sp. nov., and Geothrix limicola sp. nov., six novel members of Acidobacteriota isolated from soils.</title>
        <authorList>
            <person name="Itoh H."/>
            <person name="Sugisawa Y."/>
            <person name="Mise K."/>
            <person name="Xu Z."/>
            <person name="Kuniyasu M."/>
            <person name="Ushijima N."/>
            <person name="Kawano K."/>
            <person name="Kobayashi E."/>
            <person name="Shiratori Y."/>
            <person name="Masuda Y."/>
            <person name="Senoo K."/>
        </authorList>
    </citation>
    <scope>NUCLEOTIDE SEQUENCE [LARGE SCALE GENOMIC DNA]</scope>
    <source>
        <strain evidence="4">Red222</strain>
    </source>
</reference>
<keyword evidence="1" id="KW-0812">Transmembrane</keyword>
<protein>
    <recommendedName>
        <fullName evidence="2">DUF4126 domain-containing protein</fullName>
    </recommendedName>
</protein>
<gene>
    <name evidence="3" type="ORF">GETHOR_24700</name>
</gene>